<dbReference type="Pfam" id="PF08240">
    <property type="entry name" value="ADH_N"/>
    <property type="match status" value="1"/>
</dbReference>
<dbReference type="InterPro" id="IPR020843">
    <property type="entry name" value="ER"/>
</dbReference>
<dbReference type="CDD" id="cd08241">
    <property type="entry name" value="QOR1"/>
    <property type="match status" value="1"/>
</dbReference>
<proteinExistence type="inferred from homology"/>
<dbReference type="GeneTree" id="ENSGT00940000162916"/>
<evidence type="ECO:0000259" key="2">
    <source>
        <dbReference type="SMART" id="SM00829"/>
    </source>
</evidence>
<dbReference type="InterPro" id="IPR051397">
    <property type="entry name" value="Zn-ADH-like_protein"/>
</dbReference>
<dbReference type="SUPFAM" id="SSF51735">
    <property type="entry name" value="NAD(P)-binding Rossmann-fold domains"/>
    <property type="match status" value="1"/>
</dbReference>
<dbReference type="PANTHER" id="PTHR43677:SF4">
    <property type="entry name" value="QUINONE OXIDOREDUCTASE-LIKE PROTEIN 2"/>
    <property type="match status" value="1"/>
</dbReference>
<dbReference type="OMA" id="CDIRGVF"/>
<dbReference type="STRING" id="7868.ENSCMIP00000009906"/>
<evidence type="ECO:0000313" key="3">
    <source>
        <dbReference type="Ensembl" id="ENSCMIP00000009906.1"/>
    </source>
</evidence>
<feature type="domain" description="Enoyl reductase (ER)" evidence="2">
    <location>
        <begin position="62"/>
        <end position="375"/>
    </location>
</feature>
<dbReference type="GO" id="GO:0005739">
    <property type="term" value="C:mitochondrion"/>
    <property type="evidence" value="ECO:0007669"/>
    <property type="project" value="TreeGrafter"/>
</dbReference>
<dbReference type="SMART" id="SM00829">
    <property type="entry name" value="PKS_ER"/>
    <property type="match status" value="1"/>
</dbReference>
<reference evidence="4" key="1">
    <citation type="journal article" date="2006" name="Science">
        <title>Ancient noncoding elements conserved in the human genome.</title>
        <authorList>
            <person name="Venkatesh B."/>
            <person name="Kirkness E.F."/>
            <person name="Loh Y.H."/>
            <person name="Halpern A.L."/>
            <person name="Lee A.P."/>
            <person name="Johnson J."/>
            <person name="Dandona N."/>
            <person name="Viswanathan L.D."/>
            <person name="Tay A."/>
            <person name="Venter J.C."/>
            <person name="Strausberg R.L."/>
            <person name="Brenner S."/>
        </authorList>
    </citation>
    <scope>NUCLEOTIDE SEQUENCE [LARGE SCALE GENOMIC DNA]</scope>
</reference>
<dbReference type="InterPro" id="IPR013149">
    <property type="entry name" value="ADH-like_C"/>
</dbReference>
<reference evidence="4" key="2">
    <citation type="journal article" date="2007" name="PLoS Biol.">
        <title>Survey sequencing and comparative analysis of the elephant shark (Callorhinchus milii) genome.</title>
        <authorList>
            <person name="Venkatesh B."/>
            <person name="Kirkness E.F."/>
            <person name="Loh Y.H."/>
            <person name="Halpern A.L."/>
            <person name="Lee A.P."/>
            <person name="Johnson J."/>
            <person name="Dandona N."/>
            <person name="Viswanathan L.D."/>
            <person name="Tay A."/>
            <person name="Venter J.C."/>
            <person name="Strausberg R.L."/>
            <person name="Brenner S."/>
        </authorList>
    </citation>
    <scope>NUCLEOTIDE SEQUENCE [LARGE SCALE GENOMIC DNA]</scope>
</reference>
<dbReference type="InterPro" id="IPR011032">
    <property type="entry name" value="GroES-like_sf"/>
</dbReference>
<dbReference type="PANTHER" id="PTHR43677">
    <property type="entry name" value="SHORT-CHAIN DEHYDROGENASE/REDUCTASE"/>
    <property type="match status" value="1"/>
</dbReference>
<dbReference type="Proteomes" id="UP000314986">
    <property type="component" value="Unassembled WGS sequence"/>
</dbReference>
<comment type="similarity">
    <text evidence="1">Belongs to the zinc-containing alcohol dehydrogenase family. Quinone oxidoreductase subfamily.</text>
</comment>
<dbReference type="AlphaFoldDB" id="A0A4W3H2G5"/>
<dbReference type="Ensembl" id="ENSCMIT00000010171.1">
    <property type="protein sequence ID" value="ENSCMIP00000009906.1"/>
    <property type="gene ID" value="ENSCMIG00000005219.1"/>
</dbReference>
<dbReference type="Gene3D" id="3.90.180.10">
    <property type="entry name" value="Medium-chain alcohol dehydrogenases, catalytic domain"/>
    <property type="match status" value="1"/>
</dbReference>
<reference evidence="4" key="3">
    <citation type="journal article" date="2014" name="Nature">
        <title>Elephant shark genome provides unique insights into gnathostome evolution.</title>
        <authorList>
            <consortium name="International Elephant Shark Genome Sequencing Consortium"/>
            <person name="Venkatesh B."/>
            <person name="Lee A.P."/>
            <person name="Ravi V."/>
            <person name="Maurya A.K."/>
            <person name="Lian M.M."/>
            <person name="Swann J.B."/>
            <person name="Ohta Y."/>
            <person name="Flajnik M.F."/>
            <person name="Sutoh Y."/>
            <person name="Kasahara M."/>
            <person name="Hoon S."/>
            <person name="Gangu V."/>
            <person name="Roy S.W."/>
            <person name="Irimia M."/>
            <person name="Korzh V."/>
            <person name="Kondrychyn I."/>
            <person name="Lim Z.W."/>
            <person name="Tay B.H."/>
            <person name="Tohari S."/>
            <person name="Kong K.W."/>
            <person name="Ho S."/>
            <person name="Lorente-Galdos B."/>
            <person name="Quilez J."/>
            <person name="Marques-Bonet T."/>
            <person name="Raney B.J."/>
            <person name="Ingham P.W."/>
            <person name="Tay A."/>
            <person name="Hillier L.W."/>
            <person name="Minx P."/>
            <person name="Boehm T."/>
            <person name="Wilson R.K."/>
            <person name="Brenner S."/>
            <person name="Warren W.C."/>
        </authorList>
    </citation>
    <scope>NUCLEOTIDE SEQUENCE [LARGE SCALE GENOMIC DNA]</scope>
</reference>
<dbReference type="InterPro" id="IPR036291">
    <property type="entry name" value="NAD(P)-bd_dom_sf"/>
</dbReference>
<evidence type="ECO:0000313" key="4">
    <source>
        <dbReference type="Proteomes" id="UP000314986"/>
    </source>
</evidence>
<dbReference type="InParanoid" id="A0A4W3H2G5"/>
<reference evidence="3" key="4">
    <citation type="submission" date="2025-08" db="UniProtKB">
        <authorList>
            <consortium name="Ensembl"/>
        </authorList>
    </citation>
    <scope>IDENTIFICATION</scope>
</reference>
<dbReference type="Pfam" id="PF00107">
    <property type="entry name" value="ADH_zinc_N"/>
    <property type="match status" value="1"/>
</dbReference>
<sequence length="378" mass="40928">MKCCWQTGFVVVKCYPYYQCGVKLLFIHRKNHSLRHQLRLAALGTSHATRSGNSYHAALCTELNKPLVVQQLPSAVLKPTEVRVDIHCCGVNFADILVCQGLYQERWPTPFTPGMEFAGCVVEIGTSVTTVQKGERVVGVSFKGAMAEECIIDQKMLWPIRAELPYEVAASIPVSYGTAILALEHRAHTQPGETVLVTAAAGAAGLAAVDIASHVLNAQVIAAVGSDEKCDLAVQRGAIAAINYTTQSLKEEVKRLTANKGVNVVFDAVGGDIFKEALSSLSWEGRILVVGFAGGKIPSVPANLLLLKNIAVKGVYWGKYGQRCFPVFSRSIGSAIQYAQEGRTKPLIGAIYKMQQVNEAFEHVLQRKSTGKVIIAMK</sequence>
<reference evidence="3" key="5">
    <citation type="submission" date="2025-09" db="UniProtKB">
        <authorList>
            <consortium name="Ensembl"/>
        </authorList>
    </citation>
    <scope>IDENTIFICATION</scope>
</reference>
<accession>A0A4W3H2G5</accession>
<name>A0A4W3H2G5_CALMI</name>
<dbReference type="Gene3D" id="3.40.50.720">
    <property type="entry name" value="NAD(P)-binding Rossmann-like Domain"/>
    <property type="match status" value="1"/>
</dbReference>
<keyword evidence="4" id="KW-1185">Reference proteome</keyword>
<dbReference type="InterPro" id="IPR013154">
    <property type="entry name" value="ADH-like_N"/>
</dbReference>
<gene>
    <name evidence="3" type="primary">gtpbp3</name>
</gene>
<evidence type="ECO:0000256" key="1">
    <source>
        <dbReference type="ARBA" id="ARBA00010371"/>
    </source>
</evidence>
<organism evidence="3 4">
    <name type="scientific">Callorhinchus milii</name>
    <name type="common">Ghost shark</name>
    <dbReference type="NCBI Taxonomy" id="7868"/>
    <lineage>
        <taxon>Eukaryota</taxon>
        <taxon>Metazoa</taxon>
        <taxon>Chordata</taxon>
        <taxon>Craniata</taxon>
        <taxon>Vertebrata</taxon>
        <taxon>Chondrichthyes</taxon>
        <taxon>Holocephali</taxon>
        <taxon>Chimaeriformes</taxon>
        <taxon>Callorhinchidae</taxon>
        <taxon>Callorhinchus</taxon>
    </lineage>
</organism>
<dbReference type="SUPFAM" id="SSF50129">
    <property type="entry name" value="GroES-like"/>
    <property type="match status" value="1"/>
</dbReference>
<dbReference type="GO" id="GO:0016491">
    <property type="term" value="F:oxidoreductase activity"/>
    <property type="evidence" value="ECO:0007669"/>
    <property type="project" value="InterPro"/>
</dbReference>
<protein>
    <recommendedName>
        <fullName evidence="2">Enoyl reductase (ER) domain-containing protein</fullName>
    </recommendedName>
</protein>